<dbReference type="Proteomes" id="UP000037697">
    <property type="component" value="Unassembled WGS sequence"/>
</dbReference>
<dbReference type="EMBL" id="LIRS01000139">
    <property type="protein sequence ID" value="KOY21434.1"/>
    <property type="molecule type" value="Genomic_DNA"/>
</dbReference>
<reference evidence="1 2" key="1">
    <citation type="submission" date="2015-07" db="EMBL/GenBank/DDBJ databases">
        <title>Foodborne Vibrio parahaemolyticus Isolates.</title>
        <authorList>
            <person name="Ronholm J."/>
            <person name="Petronella N."/>
            <person name="Kenwell R."/>
            <person name="Banerjee S."/>
        </authorList>
    </citation>
    <scope>NUCLEOTIDE SEQUENCE [LARGE SCALE GENOMIC DNA]</scope>
    <source>
        <strain evidence="1 2">HS-06-05</strain>
    </source>
</reference>
<dbReference type="GO" id="GO:0016740">
    <property type="term" value="F:transferase activity"/>
    <property type="evidence" value="ECO:0007669"/>
    <property type="project" value="UniProtKB-KW"/>
</dbReference>
<gene>
    <name evidence="1" type="ORF">ACX05_21930</name>
</gene>
<accession>A0AAW3IQ03</accession>
<keyword evidence="1" id="KW-0808">Transferase</keyword>
<dbReference type="AlphaFoldDB" id="A0AAW3IQ03"/>
<protein>
    <submittedName>
        <fullName evidence="1">Dimethyladenosine transferase</fullName>
    </submittedName>
</protein>
<sequence length="188" mass="21443">MVDKLCVIEQENITKAVFNKVAPIVGKVFDNDEIKLDFGELIFNLPKSESLIAMNLVNFGIEAKVYVCEPEAQRLLSVEVKYLDEKYISYLITQNLSRIGLHFDKLVSWDEVENLSLIHSMLSFGEQKIDAIVDIESLKAEQAYMAMKENNISRHLNVKTELSLFETYLDSSEISSLTNDDVVLVYPK</sequence>
<evidence type="ECO:0000313" key="1">
    <source>
        <dbReference type="EMBL" id="KOY21434.1"/>
    </source>
</evidence>
<organism evidence="1 2">
    <name type="scientific">Vibrio parahaemolyticus</name>
    <dbReference type="NCBI Taxonomy" id="670"/>
    <lineage>
        <taxon>Bacteria</taxon>
        <taxon>Pseudomonadati</taxon>
        <taxon>Pseudomonadota</taxon>
        <taxon>Gammaproteobacteria</taxon>
        <taxon>Vibrionales</taxon>
        <taxon>Vibrionaceae</taxon>
        <taxon>Vibrio</taxon>
    </lineage>
</organism>
<name>A0AAW3IQ03_VIBPH</name>
<comment type="caution">
    <text evidence="1">The sequence shown here is derived from an EMBL/GenBank/DDBJ whole genome shotgun (WGS) entry which is preliminary data.</text>
</comment>
<dbReference type="RefSeq" id="WP_029839569.1">
    <property type="nucleotide sequence ID" value="NZ_LIRQ01000020.1"/>
</dbReference>
<evidence type="ECO:0000313" key="2">
    <source>
        <dbReference type="Proteomes" id="UP000037697"/>
    </source>
</evidence>
<proteinExistence type="predicted"/>